<evidence type="ECO:0000313" key="2">
    <source>
        <dbReference type="EMBL" id="TGO07710.1"/>
    </source>
</evidence>
<reference evidence="2 3" key="1">
    <citation type="submission" date="2017-12" db="EMBL/GenBank/DDBJ databases">
        <title>Comparative genomics of Botrytis spp.</title>
        <authorList>
            <person name="Valero-Jimenez C.A."/>
            <person name="Tapia P."/>
            <person name="Veloso J."/>
            <person name="Silva-Moreno E."/>
            <person name="Staats M."/>
            <person name="Valdes J.H."/>
            <person name="Van Kan J.A.L."/>
        </authorList>
    </citation>
    <scope>NUCLEOTIDE SEQUENCE [LARGE SCALE GENOMIC DNA]</scope>
    <source>
        <strain evidence="2 3">Bt9001</strain>
    </source>
</reference>
<evidence type="ECO:0000256" key="1">
    <source>
        <dbReference type="SAM" id="Coils"/>
    </source>
</evidence>
<gene>
    <name evidence="2" type="ORF">BTUL_0252g00120</name>
</gene>
<keyword evidence="3" id="KW-1185">Reference proteome</keyword>
<keyword evidence="1" id="KW-0175">Coiled coil</keyword>
<dbReference type="Proteomes" id="UP000297777">
    <property type="component" value="Unassembled WGS sequence"/>
</dbReference>
<dbReference type="OrthoDB" id="3564930at2759"/>
<proteinExistence type="predicted"/>
<organism evidence="2 3">
    <name type="scientific">Botrytis tulipae</name>
    <dbReference type="NCBI Taxonomy" id="87230"/>
    <lineage>
        <taxon>Eukaryota</taxon>
        <taxon>Fungi</taxon>
        <taxon>Dikarya</taxon>
        <taxon>Ascomycota</taxon>
        <taxon>Pezizomycotina</taxon>
        <taxon>Leotiomycetes</taxon>
        <taxon>Helotiales</taxon>
        <taxon>Sclerotiniaceae</taxon>
        <taxon>Botrytis</taxon>
    </lineage>
</organism>
<accession>A0A4Z1E8H5</accession>
<dbReference type="EMBL" id="PQXH01000252">
    <property type="protein sequence ID" value="TGO07710.1"/>
    <property type="molecule type" value="Genomic_DNA"/>
</dbReference>
<protein>
    <submittedName>
        <fullName evidence="2">Uncharacterized protein</fullName>
    </submittedName>
</protein>
<evidence type="ECO:0000313" key="3">
    <source>
        <dbReference type="Proteomes" id="UP000297777"/>
    </source>
</evidence>
<dbReference type="AlphaFoldDB" id="A0A4Z1E8H5"/>
<comment type="caution">
    <text evidence="2">The sequence shown here is derived from an EMBL/GenBank/DDBJ whole genome shotgun (WGS) entry which is preliminary data.</text>
</comment>
<sequence>MKFLFQLFRDNTEVLKAKRSDIEKLEKQLARSKSLIEEHTTASAILVEKQREMSHTIKQFEKRRLQQRERRTEAPNEQTALDRIAKVEEVTDEFAKQLRDINSLIDNSVSNKRSRLNDSQIDSLGLGREK</sequence>
<feature type="coiled-coil region" evidence="1">
    <location>
        <begin position="15"/>
        <end position="42"/>
    </location>
</feature>
<name>A0A4Z1E8H5_9HELO</name>